<feature type="domain" description="RING-type" evidence="10">
    <location>
        <begin position="399"/>
        <end position="631"/>
    </location>
</feature>
<feature type="domain" description="RING-type" evidence="9">
    <location>
        <begin position="403"/>
        <end position="450"/>
    </location>
</feature>
<evidence type="ECO:0000259" key="9">
    <source>
        <dbReference type="PROSITE" id="PS50089"/>
    </source>
</evidence>
<evidence type="ECO:0000256" key="2">
    <source>
        <dbReference type="ARBA" id="ARBA00022723"/>
    </source>
</evidence>
<feature type="region of interest" description="Disordered" evidence="8">
    <location>
        <begin position="676"/>
        <end position="709"/>
    </location>
</feature>
<dbReference type="InterPro" id="IPR044066">
    <property type="entry name" value="TRIAD_supradom"/>
</dbReference>
<dbReference type="InterPro" id="IPR001841">
    <property type="entry name" value="Znf_RING"/>
</dbReference>
<dbReference type="Proteomes" id="UP000541558">
    <property type="component" value="Unassembled WGS sequence"/>
</dbReference>
<evidence type="ECO:0000256" key="3">
    <source>
        <dbReference type="ARBA" id="ARBA00022737"/>
    </source>
</evidence>
<feature type="region of interest" description="Disordered" evidence="8">
    <location>
        <begin position="1151"/>
        <end position="1231"/>
    </location>
</feature>
<dbReference type="SMART" id="SM00184">
    <property type="entry name" value="RING"/>
    <property type="match status" value="2"/>
</dbReference>
<dbReference type="EMBL" id="JAACJK010000059">
    <property type="protein sequence ID" value="KAF5336160.1"/>
    <property type="molecule type" value="Genomic_DNA"/>
</dbReference>
<evidence type="ECO:0000313" key="11">
    <source>
        <dbReference type="EMBL" id="KAF5336160.1"/>
    </source>
</evidence>
<dbReference type="PROSITE" id="PS00518">
    <property type="entry name" value="ZF_RING_1"/>
    <property type="match status" value="1"/>
</dbReference>
<keyword evidence="3" id="KW-0677">Repeat</keyword>
<feature type="compositionally biased region" description="Pro residues" evidence="8">
    <location>
        <begin position="994"/>
        <end position="1014"/>
    </location>
</feature>
<dbReference type="PROSITE" id="PS51873">
    <property type="entry name" value="TRIAD"/>
    <property type="match status" value="1"/>
</dbReference>
<evidence type="ECO:0000256" key="4">
    <source>
        <dbReference type="ARBA" id="ARBA00022771"/>
    </source>
</evidence>
<protein>
    <recommendedName>
        <fullName evidence="13">RING-type domain-containing protein</fullName>
    </recommendedName>
</protein>
<dbReference type="InterPro" id="IPR017907">
    <property type="entry name" value="Znf_RING_CS"/>
</dbReference>
<dbReference type="CDD" id="cd22584">
    <property type="entry name" value="Rcat_RBR_unk"/>
    <property type="match status" value="1"/>
</dbReference>
<dbReference type="InterPro" id="IPR031127">
    <property type="entry name" value="E3_UB_ligase_RBR"/>
</dbReference>
<proteinExistence type="predicted"/>
<feature type="compositionally biased region" description="Low complexity" evidence="8">
    <location>
        <begin position="323"/>
        <end position="349"/>
    </location>
</feature>
<keyword evidence="6" id="KW-0862">Zinc</keyword>
<comment type="caution">
    <text evidence="11">The sequence shown here is derived from an EMBL/GenBank/DDBJ whole genome shotgun (WGS) entry which is preliminary data.</text>
</comment>
<keyword evidence="5" id="KW-0833">Ubl conjugation pathway</keyword>
<accession>A0A8H5FGB1</accession>
<evidence type="ECO:0000313" key="12">
    <source>
        <dbReference type="Proteomes" id="UP000541558"/>
    </source>
</evidence>
<dbReference type="GO" id="GO:0016567">
    <property type="term" value="P:protein ubiquitination"/>
    <property type="evidence" value="ECO:0007669"/>
    <property type="project" value="InterPro"/>
</dbReference>
<evidence type="ECO:0000256" key="5">
    <source>
        <dbReference type="ARBA" id="ARBA00022786"/>
    </source>
</evidence>
<keyword evidence="4 7" id="KW-0863">Zinc-finger</keyword>
<feature type="region of interest" description="Disordered" evidence="8">
    <location>
        <begin position="1250"/>
        <end position="1275"/>
    </location>
</feature>
<dbReference type="SUPFAM" id="SSF57850">
    <property type="entry name" value="RING/U-box"/>
    <property type="match status" value="2"/>
</dbReference>
<dbReference type="Pfam" id="PF00097">
    <property type="entry name" value="zf-C3HC4"/>
    <property type="match status" value="1"/>
</dbReference>
<evidence type="ECO:0000256" key="7">
    <source>
        <dbReference type="PROSITE-ProRule" id="PRU00175"/>
    </source>
</evidence>
<evidence type="ECO:0008006" key="13">
    <source>
        <dbReference type="Google" id="ProtNLM"/>
    </source>
</evidence>
<evidence type="ECO:0000256" key="8">
    <source>
        <dbReference type="SAM" id="MobiDB-lite"/>
    </source>
</evidence>
<sequence length="1352" mass="147759">MDTPSVVSLLPILDRGIAESKKQKRESIWPSADVDTKEILHQLTLANPWPEVITYDGPTCCCNSVDHEDSSNAHGASTCSLISMYCARTILDLEKQVRAREYRSEGRSKEEEAHGLLGDILAERTVQKIVSIGKHLKGALKMGPAELLDVPLFEQVFRMERYNSYDSILPVLDLLCKENTRRIAATVITQSSQSAVCVKMALLEEDVFVVFDPHPRVDHPNGPGFMLSTSRVTTASFLGGLLESSVPHDVTGTGTDIFHPLRSSQYITAHLLSAKDDYHRIMSYQNEQTLRESYLCAHEESLTASVDYVNLWNQLLAPDAGPSSMGSRSRLTSSSSSNSAASSSGNSYSHPLPAPPNLRFAAASATLSEPWRPDTMFGQYLLEHIKLVSQRDTPRAIKISFDCAVCLETYPLMDSVQMNGCEHRFCKECLQGHVQSFLSNGRFPIQCPVCLVDRGIPDPGNVTEIILKKLKLPQDCTDKFEELEILQHSVRLECPSCKESDYLPRKEYLQSKVLTCAVPSCRHKWCKACSKAIPDSPPKDPKKKEKPHSCKGDGFEKLMKKKGWRYCPGCTMPTVKDAGCNHMSCVAPGCHTHFCYKCGKLIVVSATGRNVGEEVTLHYASNSWFGMWSLGRFGAFDLKGYYCLRSPDGLMGGYSLPSLSFPPTHKPIMDAVLASPQPVPAEDDDGPAASERKPSPEPLDETTTNTEVDIDLEGEDVAKLMPQTSEDTCTLFQGLQCRYAVAAARNDEDVVARNVDGEEKTSKPICLSVALKAAQLGFEVYRKTVAENEGANGDFAEKWSKTFVLEFMQSKSAWEESTALGNGQDTLHPGILEELVENNPFMDGAFSKVASLPRYDLSSASSISKCFERISEDVQWDVPLLAIVLACEGETILCFRARVDPSVYNYLIVDCHARPDLGRGPALIACVKSKPAAEYLYDIWKNLPSTGPDGETEFSGHIIRTNSPNTKLESEVEDAPPPPYPQALPTESDTQDHPPVPPFHSPPPLPHPSPPPEPLTQEKEEPTSSNSATSSKKAGKRSKPKVQVDSLRSQSSKNRLQSEFGWQMGLQSRTIISPLRKAIGDEPAMEEDNPEPNLNKDEKVEDAPTQSPAPPSPTPPPSENPPMPDLMTATTRYTRDLSKKDIGWQLALQEQVGGITLPSKAELHRKNESDTNKDSKGVPAGSISEDAKPSGSKASSTANLSQQSGGSSDKLRSPSGLDSSSQADLERQKPVRDDIGWQLGLAAKSLTFPIQNNHGTPASPSNNDHTLASPTSHTVGLGEPSPSLLFATSEFGALQAIKATANEPSTPPTPSVDCHYCFGTYTASELIRAGDMEAPLGKPSLSNTLPRLYLAE</sequence>
<dbReference type="InterPro" id="IPR013083">
    <property type="entry name" value="Znf_RING/FYVE/PHD"/>
</dbReference>
<keyword evidence="12" id="KW-1185">Reference proteome</keyword>
<dbReference type="OrthoDB" id="1431934at2759"/>
<feature type="region of interest" description="Disordered" evidence="8">
    <location>
        <begin position="946"/>
        <end position="1134"/>
    </location>
</feature>
<gene>
    <name evidence="11" type="ORF">D9611_006355</name>
</gene>
<keyword evidence="1" id="KW-0808">Transferase</keyword>
<feature type="compositionally biased region" description="Polar residues" evidence="8">
    <location>
        <begin position="1046"/>
        <end position="1057"/>
    </location>
</feature>
<dbReference type="GO" id="GO:0008270">
    <property type="term" value="F:zinc ion binding"/>
    <property type="evidence" value="ECO:0007669"/>
    <property type="project" value="UniProtKB-KW"/>
</dbReference>
<reference evidence="11 12" key="1">
    <citation type="journal article" date="2020" name="ISME J.">
        <title>Uncovering the hidden diversity of litter-decomposition mechanisms in mushroom-forming fungi.</title>
        <authorList>
            <person name="Floudas D."/>
            <person name="Bentzer J."/>
            <person name="Ahren D."/>
            <person name="Johansson T."/>
            <person name="Persson P."/>
            <person name="Tunlid A."/>
        </authorList>
    </citation>
    <scope>NUCLEOTIDE SEQUENCE [LARGE SCALE GENOMIC DNA]</scope>
    <source>
        <strain evidence="11 12">CBS 175.51</strain>
    </source>
</reference>
<dbReference type="Gene3D" id="1.20.120.1750">
    <property type="match status" value="1"/>
</dbReference>
<dbReference type="InterPro" id="IPR018957">
    <property type="entry name" value="Znf_C3HC4_RING-type"/>
</dbReference>
<evidence type="ECO:0000256" key="1">
    <source>
        <dbReference type="ARBA" id="ARBA00022679"/>
    </source>
</evidence>
<dbReference type="Gene3D" id="3.30.40.10">
    <property type="entry name" value="Zinc/RING finger domain, C3HC4 (zinc finger)"/>
    <property type="match status" value="1"/>
</dbReference>
<keyword evidence="2" id="KW-0479">Metal-binding</keyword>
<dbReference type="PANTHER" id="PTHR11685">
    <property type="entry name" value="RBR FAMILY RING FINGER AND IBR DOMAIN-CONTAINING"/>
    <property type="match status" value="1"/>
</dbReference>
<feature type="compositionally biased region" description="Low complexity" evidence="8">
    <location>
        <begin position="1023"/>
        <end position="1032"/>
    </location>
</feature>
<evidence type="ECO:0000256" key="6">
    <source>
        <dbReference type="ARBA" id="ARBA00022833"/>
    </source>
</evidence>
<dbReference type="PROSITE" id="PS50089">
    <property type="entry name" value="ZF_RING_2"/>
    <property type="match status" value="1"/>
</dbReference>
<organism evidence="11 12">
    <name type="scientific">Ephemerocybe angulata</name>
    <dbReference type="NCBI Taxonomy" id="980116"/>
    <lineage>
        <taxon>Eukaryota</taxon>
        <taxon>Fungi</taxon>
        <taxon>Dikarya</taxon>
        <taxon>Basidiomycota</taxon>
        <taxon>Agaricomycotina</taxon>
        <taxon>Agaricomycetes</taxon>
        <taxon>Agaricomycetidae</taxon>
        <taxon>Agaricales</taxon>
        <taxon>Agaricineae</taxon>
        <taxon>Psathyrellaceae</taxon>
        <taxon>Ephemerocybe</taxon>
    </lineage>
</organism>
<feature type="compositionally biased region" description="Pro residues" evidence="8">
    <location>
        <begin position="1107"/>
        <end position="1124"/>
    </location>
</feature>
<feature type="region of interest" description="Disordered" evidence="8">
    <location>
        <begin position="321"/>
        <end position="349"/>
    </location>
</feature>
<dbReference type="GO" id="GO:0004842">
    <property type="term" value="F:ubiquitin-protein transferase activity"/>
    <property type="evidence" value="ECO:0007669"/>
    <property type="project" value="InterPro"/>
</dbReference>
<feature type="compositionally biased region" description="Polar residues" evidence="8">
    <location>
        <begin position="1192"/>
        <end position="1207"/>
    </location>
</feature>
<name>A0A8H5FGB1_9AGAR</name>
<feature type="compositionally biased region" description="Basic and acidic residues" evidence="8">
    <location>
        <begin position="1161"/>
        <end position="1176"/>
    </location>
</feature>
<feature type="compositionally biased region" description="Polar residues" evidence="8">
    <location>
        <begin position="1250"/>
        <end position="1274"/>
    </location>
</feature>
<evidence type="ECO:0000259" key="10">
    <source>
        <dbReference type="PROSITE" id="PS51873"/>
    </source>
</evidence>